<organism evidence="5 6">
    <name type="scientific">Mycolicibacterium diernhoferi</name>
    <dbReference type="NCBI Taxonomy" id="1801"/>
    <lineage>
        <taxon>Bacteria</taxon>
        <taxon>Bacillati</taxon>
        <taxon>Actinomycetota</taxon>
        <taxon>Actinomycetes</taxon>
        <taxon>Mycobacteriales</taxon>
        <taxon>Mycobacteriaceae</taxon>
        <taxon>Mycolicibacterium</taxon>
    </lineage>
</organism>
<feature type="compositionally biased region" description="Acidic residues" evidence="3">
    <location>
        <begin position="611"/>
        <end position="623"/>
    </location>
</feature>
<dbReference type="InterPro" id="IPR017853">
    <property type="entry name" value="GH"/>
</dbReference>
<keyword evidence="6" id="KW-1185">Reference proteome</keyword>
<accession>A0A2A7NTD8</accession>
<feature type="domain" description="Glycoside hydrolase family 5" evidence="4">
    <location>
        <begin position="100"/>
        <end position="352"/>
    </location>
</feature>
<feature type="compositionally biased region" description="Low complexity" evidence="3">
    <location>
        <begin position="624"/>
        <end position="638"/>
    </location>
</feature>
<dbReference type="AlphaFoldDB" id="A0A2A7NTD8"/>
<protein>
    <recommendedName>
        <fullName evidence="4">Glycoside hydrolase family 5 domain-containing protein</fullName>
    </recommendedName>
</protein>
<dbReference type="Proteomes" id="UP000220340">
    <property type="component" value="Unassembled WGS sequence"/>
</dbReference>
<feature type="compositionally biased region" description="Polar residues" evidence="3">
    <location>
        <begin position="659"/>
        <end position="670"/>
    </location>
</feature>
<dbReference type="InterPro" id="IPR051923">
    <property type="entry name" value="Glycosyl_Hydrolase_39"/>
</dbReference>
<dbReference type="OrthoDB" id="5241152at2"/>
<evidence type="ECO:0000256" key="3">
    <source>
        <dbReference type="SAM" id="MobiDB-lite"/>
    </source>
</evidence>
<dbReference type="GO" id="GO:0000272">
    <property type="term" value="P:polysaccharide catabolic process"/>
    <property type="evidence" value="ECO:0007669"/>
    <property type="project" value="InterPro"/>
</dbReference>
<dbReference type="PANTHER" id="PTHR12631">
    <property type="entry name" value="ALPHA-L-IDURONIDASE"/>
    <property type="match status" value="1"/>
</dbReference>
<dbReference type="PANTHER" id="PTHR12631:SF10">
    <property type="entry name" value="BETA-XYLOSIDASE-LIKE PROTEIN-RELATED"/>
    <property type="match status" value="1"/>
</dbReference>
<evidence type="ECO:0000256" key="1">
    <source>
        <dbReference type="ARBA" id="ARBA00022801"/>
    </source>
</evidence>
<dbReference type="EMBL" id="PDCR01000018">
    <property type="protein sequence ID" value="PEG53651.1"/>
    <property type="molecule type" value="Genomic_DNA"/>
</dbReference>
<feature type="compositionally biased region" description="Low complexity" evidence="3">
    <location>
        <begin position="545"/>
        <end position="565"/>
    </location>
</feature>
<comment type="caution">
    <text evidence="5">The sequence shown here is derived from an EMBL/GenBank/DDBJ whole genome shotgun (WGS) entry which is preliminary data.</text>
</comment>
<keyword evidence="2" id="KW-0326">Glycosidase</keyword>
<reference evidence="5 6" key="1">
    <citation type="submission" date="2017-10" db="EMBL/GenBank/DDBJ databases">
        <title>The new phylogeny of genus Mycobacterium.</title>
        <authorList>
            <person name="Tortoli E."/>
            <person name="Trovato A."/>
            <person name="Cirillo D.M."/>
        </authorList>
    </citation>
    <scope>NUCLEOTIDE SEQUENCE [LARGE SCALE GENOMIC DNA]</scope>
    <source>
        <strain evidence="5 6">IP141170001</strain>
    </source>
</reference>
<dbReference type="Pfam" id="PF00150">
    <property type="entry name" value="Cellulase"/>
    <property type="match status" value="1"/>
</dbReference>
<keyword evidence="1" id="KW-0378">Hydrolase</keyword>
<proteinExistence type="predicted"/>
<gene>
    <name evidence="5" type="ORF">CRI78_14895</name>
</gene>
<evidence type="ECO:0000313" key="5">
    <source>
        <dbReference type="EMBL" id="PEG53651.1"/>
    </source>
</evidence>
<name>A0A2A7NTD8_9MYCO</name>
<evidence type="ECO:0000256" key="2">
    <source>
        <dbReference type="ARBA" id="ARBA00023295"/>
    </source>
</evidence>
<sequence length="670" mass="72741">MLCYRRVHMAFHSYFCEAGVGMGRQRRRSVHRQSMFATTALIALATVCTTTELRVPIELRSSSQAVVELVAAIDESPTTVGLADSNLMRLDDIGLVNKQLDMMQAIGVQNVRVGISWLSTQLENGEFSWDNNNIDYVINEAHRRGMGILAVLHETPGWARLDPDNTLPMSGMPDPTKFGDFAGAVAEKYEGKISAIEIWNEPNGRPFLNPVDPAGYTNMLKAAYDQIKAHDDPDDADDDITVVAGVLGSGVNLSSGSLLMNPTDYLAGMYAAGAHGFFDAISFHPYKNDMKFSDQEHQRESPLLQLREMRAMMDSYGDTDLKIWATEYGLPTAPSDAVMYQKQADFIADFLKNWQKEDRTGPIFIYSTRDLETGTSEHQDNFGIFETDWDEKPAVQVIRDFIASLGPVEPDHPILDAINNLIRGLAHATVAVINGVVDLVVDVVDAVIDATVWVVKTIADVTVKVVQGIVDLTSWVVHGIADAVVNSVNWVVDTIQECFGNEESAPAQSRMAATVTASTLDEPATSDSGAPEPVETGISDVGADASEQAETAVAESEVVRSAVDETQLDETRPDETELDETVAAEPDREILENDELEITEPGPGEQPDLTTTDEADEDRDELESASAADAETDSSATAGNAASTDQKSDESAGDDADQNTRIQSTRISAG</sequence>
<dbReference type="SUPFAM" id="SSF51445">
    <property type="entry name" value="(Trans)glycosidases"/>
    <property type="match status" value="1"/>
</dbReference>
<evidence type="ECO:0000313" key="6">
    <source>
        <dbReference type="Proteomes" id="UP000220340"/>
    </source>
</evidence>
<dbReference type="InterPro" id="IPR001547">
    <property type="entry name" value="Glyco_hydro_5"/>
</dbReference>
<dbReference type="Gene3D" id="3.20.20.80">
    <property type="entry name" value="Glycosidases"/>
    <property type="match status" value="1"/>
</dbReference>
<feature type="region of interest" description="Disordered" evidence="3">
    <location>
        <begin position="503"/>
        <end position="670"/>
    </location>
</feature>
<dbReference type="GO" id="GO:0004553">
    <property type="term" value="F:hydrolase activity, hydrolyzing O-glycosyl compounds"/>
    <property type="evidence" value="ECO:0007669"/>
    <property type="project" value="InterPro"/>
</dbReference>
<evidence type="ECO:0000259" key="4">
    <source>
        <dbReference type="Pfam" id="PF00150"/>
    </source>
</evidence>